<keyword evidence="7 8" id="KW-0460">Magnesium</keyword>
<feature type="region of interest" description="Disordered" evidence="9">
    <location>
        <begin position="231"/>
        <end position="250"/>
    </location>
</feature>
<evidence type="ECO:0000256" key="4">
    <source>
        <dbReference type="ARBA" id="ARBA00022741"/>
    </source>
</evidence>
<keyword evidence="3 8" id="KW-0479">Metal-binding</keyword>
<feature type="binding site" evidence="8">
    <location>
        <position position="119"/>
    </location>
    <ligand>
        <name>substrate</name>
    </ligand>
</feature>
<evidence type="ECO:0000256" key="3">
    <source>
        <dbReference type="ARBA" id="ARBA00022723"/>
    </source>
</evidence>
<dbReference type="PIRSF" id="PIRSF001587">
    <property type="entry name" value="FGAM_synthase_II"/>
    <property type="match status" value="1"/>
</dbReference>
<dbReference type="EC" id="6.3.5.3" evidence="8"/>
<feature type="binding site" evidence="8">
    <location>
        <position position="55"/>
    </location>
    <ligand>
        <name>ATP</name>
        <dbReference type="ChEBI" id="CHEBI:30616"/>
    </ligand>
</feature>
<dbReference type="RefSeq" id="WP_119279490.1">
    <property type="nucleotide sequence ID" value="NZ_QWLA01000069.1"/>
</dbReference>
<accession>A0A399EGN3</accession>
<feature type="binding site" evidence="8">
    <location>
        <position position="120"/>
    </location>
    <ligand>
        <name>Mg(2+)</name>
        <dbReference type="ChEBI" id="CHEBI:18420"/>
        <label>2</label>
    </ligand>
</feature>
<evidence type="ECO:0000313" key="14">
    <source>
        <dbReference type="Proteomes" id="UP000265341"/>
    </source>
</evidence>
<reference evidence="13 14" key="1">
    <citation type="submission" date="2018-08" db="EMBL/GenBank/DDBJ databases">
        <title>Meiothermus roseus NBRC 110900 genome sequencing project.</title>
        <authorList>
            <person name="Da Costa M.S."/>
            <person name="Albuquerque L."/>
            <person name="Raposo P."/>
            <person name="Froufe H.J.C."/>
            <person name="Barroso C.S."/>
            <person name="Egas C."/>
        </authorList>
    </citation>
    <scope>NUCLEOTIDE SEQUENCE [LARGE SCALE GENOMIC DNA]</scope>
    <source>
        <strain evidence="13 14">NBRC 110900</strain>
    </source>
</reference>
<comment type="caution">
    <text evidence="8">Lacks conserved residue(s) required for the propagation of feature annotation.</text>
</comment>
<feature type="binding site" evidence="8">
    <location>
        <position position="94"/>
    </location>
    <ligand>
        <name>ATP</name>
        <dbReference type="ChEBI" id="CHEBI:30616"/>
    </ligand>
</feature>
<dbReference type="Gene3D" id="3.90.650.10">
    <property type="entry name" value="PurM-like C-terminal domain"/>
    <property type="match status" value="2"/>
</dbReference>
<dbReference type="SUPFAM" id="SSF56042">
    <property type="entry name" value="PurM C-terminal domain-like"/>
    <property type="match status" value="2"/>
</dbReference>
<dbReference type="InterPro" id="IPR010074">
    <property type="entry name" value="PRibForGlyAmidine_synth_PurL"/>
</dbReference>
<dbReference type="InterPro" id="IPR016188">
    <property type="entry name" value="PurM-like_N"/>
</dbReference>
<comment type="similarity">
    <text evidence="8">Belongs to the FGAMS family.</text>
</comment>
<dbReference type="GO" id="GO:0005737">
    <property type="term" value="C:cytoplasm"/>
    <property type="evidence" value="ECO:0007669"/>
    <property type="project" value="UniProtKB-SubCell"/>
</dbReference>
<dbReference type="GO" id="GO:0005524">
    <property type="term" value="F:ATP binding"/>
    <property type="evidence" value="ECO:0007669"/>
    <property type="project" value="UniProtKB-UniRule"/>
</dbReference>
<comment type="caution">
    <text evidence="13">The sequence shown here is derived from an EMBL/GenBank/DDBJ whole genome shotgun (WGS) entry which is preliminary data.</text>
</comment>
<dbReference type="PANTHER" id="PTHR43555:SF1">
    <property type="entry name" value="PHOSPHORIBOSYLFORMYLGLYCINAMIDINE SYNTHASE SUBUNIT PURL"/>
    <property type="match status" value="1"/>
</dbReference>
<feature type="binding site" evidence="8">
    <location>
        <position position="275"/>
    </location>
    <ligand>
        <name>Mg(2+)</name>
        <dbReference type="ChEBI" id="CHEBI:18420"/>
        <label>2</label>
    </ligand>
</feature>
<evidence type="ECO:0000259" key="11">
    <source>
        <dbReference type="Pfam" id="PF02769"/>
    </source>
</evidence>
<evidence type="ECO:0000256" key="7">
    <source>
        <dbReference type="ARBA" id="ARBA00022842"/>
    </source>
</evidence>
<evidence type="ECO:0000256" key="1">
    <source>
        <dbReference type="ARBA" id="ARBA00022490"/>
    </source>
</evidence>
<feature type="binding site" evidence="8">
    <location>
        <position position="541"/>
    </location>
    <ligand>
        <name>Mg(2+)</name>
        <dbReference type="ChEBI" id="CHEBI:18420"/>
        <label>1</label>
    </ligand>
</feature>
<dbReference type="SUPFAM" id="SSF55326">
    <property type="entry name" value="PurM N-terminal domain-like"/>
    <property type="match status" value="2"/>
</dbReference>
<dbReference type="Proteomes" id="UP000265341">
    <property type="component" value="Unassembled WGS sequence"/>
</dbReference>
<evidence type="ECO:0000259" key="10">
    <source>
        <dbReference type="Pfam" id="PF00586"/>
    </source>
</evidence>
<feature type="active site" evidence="8">
    <location>
        <position position="52"/>
    </location>
</feature>
<dbReference type="Pfam" id="PF00586">
    <property type="entry name" value="AIRS"/>
    <property type="match status" value="2"/>
</dbReference>
<evidence type="ECO:0000256" key="5">
    <source>
        <dbReference type="ARBA" id="ARBA00022755"/>
    </source>
</evidence>
<feature type="domain" description="Phosphoribosylformylglycinamidine synthase linker" evidence="12">
    <location>
        <begin position="20"/>
        <end position="56"/>
    </location>
</feature>
<feature type="binding site" evidence="8">
    <location>
        <position position="540"/>
    </location>
    <ligand>
        <name>ATP</name>
        <dbReference type="ChEBI" id="CHEBI:30616"/>
    </ligand>
</feature>
<organism evidence="13 14">
    <name type="scientific">Calidithermus roseus</name>
    <dbReference type="NCBI Taxonomy" id="1644118"/>
    <lineage>
        <taxon>Bacteria</taxon>
        <taxon>Thermotogati</taxon>
        <taxon>Deinococcota</taxon>
        <taxon>Deinococci</taxon>
        <taxon>Thermales</taxon>
        <taxon>Thermaceae</taxon>
        <taxon>Calidithermus</taxon>
    </lineage>
</organism>
<dbReference type="NCBIfam" id="TIGR01736">
    <property type="entry name" value="FGAM_synth_II"/>
    <property type="match status" value="1"/>
</dbReference>
<dbReference type="InterPro" id="IPR041609">
    <property type="entry name" value="PurL_linker"/>
</dbReference>
<comment type="catalytic activity">
    <reaction evidence="8">
        <text>N(2)-formyl-N(1)-(5-phospho-beta-D-ribosyl)glycinamide + L-glutamine + ATP + H2O = 2-formamido-N(1)-(5-O-phospho-beta-D-ribosyl)acetamidine + L-glutamate + ADP + phosphate + H(+)</text>
        <dbReference type="Rhea" id="RHEA:17129"/>
        <dbReference type="ChEBI" id="CHEBI:15377"/>
        <dbReference type="ChEBI" id="CHEBI:15378"/>
        <dbReference type="ChEBI" id="CHEBI:29985"/>
        <dbReference type="ChEBI" id="CHEBI:30616"/>
        <dbReference type="ChEBI" id="CHEBI:43474"/>
        <dbReference type="ChEBI" id="CHEBI:58359"/>
        <dbReference type="ChEBI" id="CHEBI:147286"/>
        <dbReference type="ChEBI" id="CHEBI:147287"/>
        <dbReference type="ChEBI" id="CHEBI:456216"/>
        <dbReference type="EC" id="6.3.5.3"/>
    </reaction>
</comment>
<gene>
    <name evidence="8 13" type="primary">purL</name>
    <name evidence="13" type="ORF">Mrose_02896</name>
</gene>
<evidence type="ECO:0000256" key="6">
    <source>
        <dbReference type="ARBA" id="ARBA00022840"/>
    </source>
</evidence>
<keyword evidence="2 8" id="KW-0436">Ligase</keyword>
<feature type="domain" description="PurM-like C-terminal" evidence="11">
    <location>
        <begin position="210"/>
        <end position="361"/>
    </location>
</feature>
<feature type="domain" description="PurM-like N-terminal" evidence="10">
    <location>
        <begin position="77"/>
        <end position="196"/>
    </location>
</feature>
<keyword evidence="1 8" id="KW-0963">Cytoplasm</keyword>
<feature type="domain" description="PurM-like N-terminal" evidence="10">
    <location>
        <begin position="447"/>
        <end position="564"/>
    </location>
</feature>
<sequence length="745" mass="79933">MEETLTPLSEQAKALLEETGIPQNEYREIVRLLGREPGRLELYLFKVMWSEHCSYKNSRPLLRLLPKEGPAVLQGPGENAGVVEIGDGYAVAFKIESHNHPSAVEPVQGAATGVGGIIRDIVAMGARPIALLNSLRFGKPDTGGSEGDRTRYLVQGVVGGIAHYGNAIGIPTVGGDIYFHPDYQDNPLVNAMCVGLLRVEELKKSRAGLGRPVYYLGSKTGRDGIGGAAFASEELSEESESKRPSVQVGDPFMGKLTMEATLEAIRLDLVEGVQDMGAAGLTSSLSEMAHKSGLGLELDLDKVPRREVGMSPLELMLSESQERMVLVPRPGKEKALEALAACWGLDAVPVAVTIEEPVFRIKSEGQVVAEVPTHALADSVTYVREGQESPEIQALRAKDLSALPVPGDLHGVLLKLLASPNLCSRAPVFERYDYQVGTNTALVPGKGDAAIVRVKGTRRAIALKVDANPRYSRLHPRLGAMHALAEAARNVSVVGGRPLAYTDGLNCGNPETPHGYYELSETIAGLAEASRALGIPVVSGNVSLYNEGPSYRIPPTPMVGVVGLLENVERRAEMGFKKAGEFVVLIGEPLGELGASEYLWVLEGLEAGHPPRLELQREAKAQAAIRDLIEMGWVRTAHDVAEGGLAVALAEMTFPYGLGATLEIRDAGRPDALLFGEAPGRILFSVDQDHLQSAIAHLQSLGLPHRILGQVGGDELTILLPKTQLKWSVSELKQGWEAPLREVLP</sequence>
<keyword evidence="5 8" id="KW-0658">Purine biosynthesis</keyword>
<keyword evidence="6 8" id="KW-0067">ATP-binding</keyword>
<comment type="subunit">
    <text evidence="8">Monomer. Part of the FGAM synthase complex composed of 1 PurL, 1 PurQ and 2 PurS subunits.</text>
</comment>
<dbReference type="OrthoDB" id="9804441at2"/>
<comment type="pathway">
    <text evidence="8">Purine metabolism; IMP biosynthesis via de novo pathway; 5-amino-1-(5-phospho-D-ribosyl)imidazole from N(2)-formyl-N(1)-(5-phospho-D-ribosyl)glycinamide: step 1/2.</text>
</comment>
<dbReference type="InterPro" id="IPR036921">
    <property type="entry name" value="PurM-like_N_sf"/>
</dbReference>
<feature type="binding site" evidence="8">
    <location>
        <position position="543"/>
    </location>
    <ligand>
        <name>substrate</name>
    </ligand>
</feature>
<evidence type="ECO:0000256" key="2">
    <source>
        <dbReference type="ARBA" id="ARBA00022598"/>
    </source>
</evidence>
<dbReference type="FunFam" id="3.30.1330.10:FF:000004">
    <property type="entry name" value="Phosphoribosylformylglycinamidine synthase subunit PurL"/>
    <property type="match status" value="1"/>
</dbReference>
<keyword evidence="14" id="KW-1185">Reference proteome</keyword>
<dbReference type="InterPro" id="IPR036676">
    <property type="entry name" value="PurM-like_C_sf"/>
</dbReference>
<feature type="binding site" evidence="8">
    <location>
        <position position="96"/>
    </location>
    <ligand>
        <name>Mg(2+)</name>
        <dbReference type="ChEBI" id="CHEBI:18420"/>
        <label>1</label>
    </ligand>
</feature>
<dbReference type="Gene3D" id="3.30.1330.10">
    <property type="entry name" value="PurM-like, N-terminal domain"/>
    <property type="match status" value="2"/>
</dbReference>
<dbReference type="UniPathway" id="UPA00074">
    <property type="reaction ID" value="UER00128"/>
</dbReference>
<feature type="binding site" evidence="8">
    <location>
        <begin position="97"/>
        <end position="100"/>
    </location>
    <ligand>
        <name>substrate</name>
    </ligand>
</feature>
<dbReference type="HAMAP" id="MF_00420">
    <property type="entry name" value="PurL_2"/>
    <property type="match status" value="1"/>
</dbReference>
<feature type="binding site" evidence="8">
    <location>
        <position position="503"/>
    </location>
    <ligand>
        <name>ATP</name>
        <dbReference type="ChEBI" id="CHEBI:30616"/>
    </ligand>
</feature>
<name>A0A399EGN3_9DEIN</name>
<dbReference type="GO" id="GO:0006189">
    <property type="term" value="P:'de novo' IMP biosynthetic process"/>
    <property type="evidence" value="ECO:0007669"/>
    <property type="project" value="UniProtKB-UniRule"/>
</dbReference>
<dbReference type="InterPro" id="IPR010918">
    <property type="entry name" value="PurM-like_C_dom"/>
</dbReference>
<comment type="subcellular location">
    <subcellularLocation>
        <location evidence="8">Cytoplasm</location>
    </subcellularLocation>
</comment>
<feature type="binding site" evidence="8">
    <location>
        <begin position="319"/>
        <end position="321"/>
    </location>
    <ligand>
        <name>substrate</name>
    </ligand>
</feature>
<dbReference type="Pfam" id="PF18072">
    <property type="entry name" value="FGAR-AT_linker"/>
    <property type="match status" value="1"/>
</dbReference>
<dbReference type="Pfam" id="PF02769">
    <property type="entry name" value="AIRS_C"/>
    <property type="match status" value="2"/>
</dbReference>
<feature type="domain" description="PurM-like C-terminal" evidence="11">
    <location>
        <begin position="578"/>
        <end position="715"/>
    </location>
</feature>
<evidence type="ECO:0000256" key="8">
    <source>
        <dbReference type="HAMAP-Rule" id="MF_00420"/>
    </source>
</evidence>
<dbReference type="CDD" id="cd02203">
    <property type="entry name" value="PurL_repeat1"/>
    <property type="match status" value="1"/>
</dbReference>
<dbReference type="GO" id="GO:0000287">
    <property type="term" value="F:magnesium ion binding"/>
    <property type="evidence" value="ECO:0007669"/>
    <property type="project" value="UniProtKB-UniRule"/>
</dbReference>
<evidence type="ECO:0000259" key="12">
    <source>
        <dbReference type="Pfam" id="PF18072"/>
    </source>
</evidence>
<evidence type="ECO:0000256" key="9">
    <source>
        <dbReference type="SAM" id="MobiDB-lite"/>
    </source>
</evidence>
<evidence type="ECO:0000313" key="13">
    <source>
        <dbReference type="EMBL" id="RIH83797.1"/>
    </source>
</evidence>
<dbReference type="EMBL" id="QWLA01000069">
    <property type="protein sequence ID" value="RIH83797.1"/>
    <property type="molecule type" value="Genomic_DNA"/>
</dbReference>
<feature type="binding site" evidence="8">
    <location>
        <position position="247"/>
    </location>
    <ligand>
        <name>substrate</name>
    </ligand>
</feature>
<proteinExistence type="inferred from homology"/>
<dbReference type="PANTHER" id="PTHR43555">
    <property type="entry name" value="PHOSPHORIBOSYLFORMYLGLYCINAMIDINE SYNTHASE SUBUNIT PURL"/>
    <property type="match status" value="1"/>
</dbReference>
<keyword evidence="4 8" id="KW-0547">Nucleotide-binding</keyword>
<dbReference type="NCBIfam" id="NF002290">
    <property type="entry name" value="PRK01213.1"/>
    <property type="match status" value="1"/>
</dbReference>
<dbReference type="GO" id="GO:0004642">
    <property type="term" value="F:phosphoribosylformylglycinamidine synthase activity"/>
    <property type="evidence" value="ECO:0007669"/>
    <property type="project" value="UniProtKB-UniRule"/>
</dbReference>
<comment type="function">
    <text evidence="8">Part of the phosphoribosylformylglycinamidine synthase complex involved in the purines biosynthetic pathway. Catalyzes the ATP-dependent conversion of formylglycinamide ribonucleotide (FGAR) and glutamine to yield formylglycinamidine ribonucleotide (FGAM) and glutamate. The FGAM synthase complex is composed of three subunits. PurQ produces an ammonia molecule by converting glutamine to glutamate. PurL transfers the ammonia molecule to FGAR to form FGAM in an ATP-dependent manner. PurS interacts with PurQ and PurL and is thought to assist in the transfer of the ammonia molecule from PurQ to PurL.</text>
</comment>
<dbReference type="AlphaFoldDB" id="A0A399EGN3"/>
<feature type="active site" description="Proton acceptor" evidence="8">
    <location>
        <position position="98"/>
    </location>
</feature>
<dbReference type="CDD" id="cd02204">
    <property type="entry name" value="PurL_repeat2"/>
    <property type="match status" value="1"/>
</dbReference>
<protein>
    <recommendedName>
        <fullName evidence="8">Phosphoribosylformylglycinamidine synthase subunit PurL</fullName>
        <shortName evidence="8">FGAM synthase</shortName>
        <ecNumber evidence="8">6.3.5.3</ecNumber>
    </recommendedName>
    <alternativeName>
        <fullName evidence="8">Formylglycinamide ribonucleotide amidotransferase subunit II</fullName>
        <shortName evidence="8">FGAR amidotransferase II</shortName>
        <shortName evidence="8">FGAR-AT II</shortName>
    </alternativeName>
    <alternativeName>
        <fullName evidence="8">Glutamine amidotransferase PurL</fullName>
    </alternativeName>
    <alternativeName>
        <fullName evidence="8">Phosphoribosylformylglycinamidine synthase subunit II</fullName>
    </alternativeName>
</protein>